<keyword evidence="4" id="KW-0963">Cytoplasm</keyword>
<dbReference type="RefSeq" id="WP_068955994.1">
    <property type="nucleotide sequence ID" value="NZ_LGLV01000013.1"/>
</dbReference>
<reference evidence="5 6" key="1">
    <citation type="journal article" date="2016" name="Syst. Appl. Microbiol.">
        <title>Pararhizobium polonicum sp. nov. isolated from tumors on stone fruit rootstocks.</title>
        <authorList>
            <person name="Pulawska J."/>
            <person name="Kuzmanovic N."/>
            <person name="Willems A."/>
            <person name="Pothier J.F."/>
        </authorList>
    </citation>
    <scope>NUCLEOTIDE SEQUENCE [LARGE SCALE GENOMIC DNA]</scope>
    <source>
        <strain evidence="5 6">F5.1</strain>
    </source>
</reference>
<comment type="function">
    <text evidence="4">Nucleoside triphosphate pyrophosphatase that hydrolyzes 7-methyl-GTP (m(7)GTP). May have a dual role in cell division arrest and in preventing the incorporation of modified nucleotides into cellular nucleic acids.</text>
</comment>
<comment type="catalytic activity">
    <reaction evidence="4">
        <text>N(7)-methyl-GTP + H2O = N(7)-methyl-GMP + diphosphate + H(+)</text>
        <dbReference type="Rhea" id="RHEA:58744"/>
        <dbReference type="ChEBI" id="CHEBI:15377"/>
        <dbReference type="ChEBI" id="CHEBI:15378"/>
        <dbReference type="ChEBI" id="CHEBI:33019"/>
        <dbReference type="ChEBI" id="CHEBI:58285"/>
        <dbReference type="ChEBI" id="CHEBI:87133"/>
    </reaction>
</comment>
<dbReference type="Gene3D" id="3.90.950.10">
    <property type="match status" value="1"/>
</dbReference>
<comment type="similarity">
    <text evidence="4">Belongs to the Maf family. YceF subfamily.</text>
</comment>
<dbReference type="EC" id="3.6.1.-" evidence="4"/>
<evidence type="ECO:0000313" key="5">
    <source>
        <dbReference type="EMBL" id="OBZ93603.1"/>
    </source>
</evidence>
<feature type="site" description="Important for substrate specificity" evidence="4">
    <location>
        <position position="13"/>
    </location>
</feature>
<accession>A0A1C7NX87</accession>
<comment type="cofactor">
    <cofactor evidence="1 4">
        <name>a divalent metal cation</name>
        <dbReference type="ChEBI" id="CHEBI:60240"/>
    </cofactor>
</comment>
<evidence type="ECO:0000256" key="4">
    <source>
        <dbReference type="HAMAP-Rule" id="MF_00528"/>
    </source>
</evidence>
<comment type="caution">
    <text evidence="4">Lacks conserved residue(s) required for the propagation of feature annotation.</text>
</comment>
<dbReference type="PATRIC" id="fig|1612624.7.peg.6050"/>
<dbReference type="GO" id="GO:0005737">
    <property type="term" value="C:cytoplasm"/>
    <property type="evidence" value="ECO:0007669"/>
    <property type="project" value="UniProtKB-SubCell"/>
</dbReference>
<dbReference type="PANTHER" id="PTHR43213">
    <property type="entry name" value="BIFUNCTIONAL DTTP/UTP PYROPHOSPHATASE/METHYLTRANSFERASE PROTEIN-RELATED"/>
    <property type="match status" value="1"/>
</dbReference>
<evidence type="ECO:0000256" key="3">
    <source>
        <dbReference type="ARBA" id="ARBA00023080"/>
    </source>
</evidence>
<dbReference type="PIRSF" id="PIRSF006305">
    <property type="entry name" value="Maf"/>
    <property type="match status" value="1"/>
</dbReference>
<dbReference type="HAMAP" id="MF_00528">
    <property type="entry name" value="Maf"/>
    <property type="match status" value="1"/>
</dbReference>
<name>A0A1C7NX87_9HYPH</name>
<comment type="caution">
    <text evidence="5">The sequence shown here is derived from an EMBL/GenBank/DDBJ whole genome shotgun (WGS) entry which is preliminary data.</text>
</comment>
<evidence type="ECO:0000256" key="2">
    <source>
        <dbReference type="ARBA" id="ARBA00022801"/>
    </source>
</evidence>
<feature type="active site" description="Proton acceptor" evidence="4">
    <location>
        <position position="76"/>
    </location>
</feature>
<dbReference type="STRING" id="1612624.ADU59_20380"/>
<keyword evidence="2 4" id="KW-0378">Hydrolase</keyword>
<keyword evidence="3 4" id="KW-0546">Nucleotide metabolism</keyword>
<dbReference type="Pfam" id="PF02545">
    <property type="entry name" value="Maf"/>
    <property type="match status" value="1"/>
</dbReference>
<dbReference type="NCBIfam" id="NF002690">
    <property type="entry name" value="PRK02478.1"/>
    <property type="match status" value="1"/>
</dbReference>
<feature type="site" description="Important for substrate specificity" evidence="4">
    <location>
        <position position="77"/>
    </location>
</feature>
<dbReference type="OrthoDB" id="9813962at2"/>
<protein>
    <recommendedName>
        <fullName evidence="4">7-methyl-GTP pyrophosphatase</fullName>
        <shortName evidence="4">m(7)GTP pyrophosphatase</shortName>
        <ecNumber evidence="4">3.6.1.-</ecNumber>
    </recommendedName>
</protein>
<feature type="site" description="Important for substrate specificity" evidence="4">
    <location>
        <position position="162"/>
    </location>
</feature>
<sequence length="199" mass="21730">MAGSLVLASASPFRRMLLENAGIRFQARAADIDERAIESRIESQGSSPQEVALILAEAKARDVATAFPGDIIIGSDQTMSLGARVYHKPKDMDEARDHLLSLSGQVHQLNSAIVLIQGNEVLWKHVSSARMSVRVLSPEFIDGHLRRVGEKALLSVGAYQLEGEGIQLFETIEGDYFTILGLPMLPLLAKLRDLQVIDA</sequence>
<gene>
    <name evidence="5" type="ORF">ADU59_20380</name>
</gene>
<dbReference type="AlphaFoldDB" id="A0A1C7NX87"/>
<dbReference type="GO" id="GO:0047429">
    <property type="term" value="F:nucleoside triphosphate diphosphatase activity"/>
    <property type="evidence" value="ECO:0007669"/>
    <property type="project" value="InterPro"/>
</dbReference>
<dbReference type="CDD" id="cd00555">
    <property type="entry name" value="Maf"/>
    <property type="match status" value="1"/>
</dbReference>
<dbReference type="NCBIfam" id="TIGR00172">
    <property type="entry name" value="maf"/>
    <property type="match status" value="1"/>
</dbReference>
<dbReference type="InterPro" id="IPR003697">
    <property type="entry name" value="Maf-like"/>
</dbReference>
<dbReference type="SUPFAM" id="SSF52972">
    <property type="entry name" value="ITPase-like"/>
    <property type="match status" value="1"/>
</dbReference>
<comment type="subcellular location">
    <subcellularLocation>
        <location evidence="4">Cytoplasm</location>
    </subcellularLocation>
</comment>
<keyword evidence="6" id="KW-1185">Reference proteome</keyword>
<evidence type="ECO:0000313" key="6">
    <source>
        <dbReference type="Proteomes" id="UP000093111"/>
    </source>
</evidence>
<evidence type="ECO:0000256" key="1">
    <source>
        <dbReference type="ARBA" id="ARBA00001968"/>
    </source>
</evidence>
<dbReference type="Proteomes" id="UP000093111">
    <property type="component" value="Unassembled WGS sequence"/>
</dbReference>
<proteinExistence type="inferred from homology"/>
<dbReference type="GO" id="GO:0009117">
    <property type="term" value="P:nucleotide metabolic process"/>
    <property type="evidence" value="ECO:0007669"/>
    <property type="project" value="UniProtKB-KW"/>
</dbReference>
<organism evidence="5 6">
    <name type="scientific">Pararhizobium polonicum</name>
    <dbReference type="NCBI Taxonomy" id="1612624"/>
    <lineage>
        <taxon>Bacteria</taxon>
        <taxon>Pseudomonadati</taxon>
        <taxon>Pseudomonadota</taxon>
        <taxon>Alphaproteobacteria</taxon>
        <taxon>Hyphomicrobiales</taxon>
        <taxon>Rhizobiaceae</taxon>
        <taxon>Rhizobium/Agrobacterium group</taxon>
        <taxon>Pararhizobium</taxon>
    </lineage>
</organism>
<dbReference type="InterPro" id="IPR029001">
    <property type="entry name" value="ITPase-like_fam"/>
</dbReference>
<dbReference type="PANTHER" id="PTHR43213:SF5">
    <property type="entry name" value="BIFUNCTIONAL DTTP_UTP PYROPHOSPHATASE_METHYLTRANSFERASE PROTEIN-RELATED"/>
    <property type="match status" value="1"/>
</dbReference>
<dbReference type="EMBL" id="LGLV01000013">
    <property type="protein sequence ID" value="OBZ93603.1"/>
    <property type="molecule type" value="Genomic_DNA"/>
</dbReference>